<dbReference type="VEuPathDB" id="TriTrypDB:TcBrA4_0079280"/>
<dbReference type="VEuPathDB" id="TriTrypDB:BCY84_15736"/>
<evidence type="ECO:0000313" key="5">
    <source>
        <dbReference type="EMBL" id="PWV00618.1"/>
    </source>
</evidence>
<dbReference type="VEuPathDB" id="TriTrypDB:C3747_123g69"/>
<evidence type="ECO:0000256" key="4">
    <source>
        <dbReference type="SAM" id="MobiDB-lite"/>
    </source>
</evidence>
<dbReference type="Pfam" id="PF12796">
    <property type="entry name" value="Ank_2"/>
    <property type="match status" value="1"/>
</dbReference>
<dbReference type="InterPro" id="IPR002110">
    <property type="entry name" value="Ankyrin_rpt"/>
</dbReference>
<dbReference type="VEuPathDB" id="TriTrypDB:C4B63_6g495"/>
<dbReference type="Proteomes" id="UP000246121">
    <property type="component" value="Unassembled WGS sequence"/>
</dbReference>
<dbReference type="VEuPathDB" id="TriTrypDB:TCDM_04573"/>
<proteinExistence type="predicted"/>
<dbReference type="VEuPathDB" id="TriTrypDB:TCSYLVIO_002544"/>
<dbReference type="PROSITE" id="PS50088">
    <property type="entry name" value="ANK_REPEAT"/>
    <property type="match status" value="2"/>
</dbReference>
<evidence type="ECO:0000313" key="6">
    <source>
        <dbReference type="Proteomes" id="UP000246121"/>
    </source>
</evidence>
<reference evidence="5 6" key="1">
    <citation type="journal article" date="2018" name="Microb. Genom.">
        <title>Expanding an expanded genome: long-read sequencing of Trypanosoma cruzi.</title>
        <authorList>
            <person name="Berna L."/>
            <person name="Rodriguez M."/>
            <person name="Chiribao M.L."/>
            <person name="Parodi-Talice A."/>
            <person name="Pita S."/>
            <person name="Rijo G."/>
            <person name="Alvarez-Valin F."/>
            <person name="Robello C."/>
        </authorList>
    </citation>
    <scope>NUCLEOTIDE SEQUENCE [LARGE SCALE GENOMIC DNA]</scope>
    <source>
        <strain evidence="5 6">Dm28c</strain>
    </source>
</reference>
<evidence type="ECO:0000256" key="1">
    <source>
        <dbReference type="ARBA" id="ARBA00022737"/>
    </source>
</evidence>
<dbReference type="VEuPathDB" id="TriTrypDB:Tc_MARK_1280"/>
<dbReference type="VEuPathDB" id="TriTrypDB:TcG_04991"/>
<dbReference type="SMART" id="SM00248">
    <property type="entry name" value="ANK"/>
    <property type="match status" value="2"/>
</dbReference>
<keyword evidence="1" id="KW-0677">Repeat</keyword>
<dbReference type="Gene3D" id="1.25.40.20">
    <property type="entry name" value="Ankyrin repeat-containing domain"/>
    <property type="match status" value="1"/>
</dbReference>
<evidence type="ECO:0000256" key="2">
    <source>
        <dbReference type="ARBA" id="ARBA00023043"/>
    </source>
</evidence>
<dbReference type="VEuPathDB" id="TriTrypDB:TcYC6_0014530"/>
<dbReference type="VEuPathDB" id="TriTrypDB:TcCLB.508815.120"/>
<feature type="region of interest" description="Disordered" evidence="4">
    <location>
        <begin position="163"/>
        <end position="183"/>
    </location>
</feature>
<feature type="region of interest" description="Disordered" evidence="4">
    <location>
        <begin position="197"/>
        <end position="238"/>
    </location>
</feature>
<dbReference type="InterPro" id="IPR050776">
    <property type="entry name" value="Ank_Repeat/CDKN_Inhibitor"/>
</dbReference>
<feature type="repeat" description="ANK" evidence="3">
    <location>
        <begin position="96"/>
        <end position="128"/>
    </location>
</feature>
<keyword evidence="2 3" id="KW-0040">ANK repeat</keyword>
<comment type="caution">
    <text evidence="5">The sequence shown here is derived from an EMBL/GenBank/DDBJ whole genome shotgun (WGS) entry which is preliminary data.</text>
</comment>
<gene>
    <name evidence="5" type="ORF">C4B63_6g495</name>
</gene>
<dbReference type="VEuPathDB" id="TriTrypDB:ECC02_004878"/>
<dbReference type="SUPFAM" id="SSF48403">
    <property type="entry name" value="Ankyrin repeat"/>
    <property type="match status" value="1"/>
</dbReference>
<name>A0A2V2VW19_TRYCR</name>
<dbReference type="PANTHER" id="PTHR24201">
    <property type="entry name" value="ANK_REP_REGION DOMAIN-CONTAINING PROTEIN"/>
    <property type="match status" value="1"/>
</dbReference>
<protein>
    <recommendedName>
        <fullName evidence="7">Ankyrin repeat protein</fullName>
    </recommendedName>
</protein>
<dbReference type="OrthoDB" id="10057496at2759"/>
<sequence>MLSSDVAIMSGATAVEEDNYHREATTITEAFFDCARYNDGDDANLLLAYLSATPSLIGAKDEQGRTAVHLAAANGHIGILEMLMEFGPSPDVPNHEGNTALHFAALNNQLEAARRLLEWGWHASARNLFGKKPIQLIYGKKYEAMETLLLGYDDEIESYTRRTVSPVEKGDDPPPAPVPTATATLAGSSCLHNTPVHQLCEDLSPEETSHHAEAKSTPQAKHEDPTRLLGSADVDGIE</sequence>
<feature type="compositionally biased region" description="Basic and acidic residues" evidence="4">
    <location>
        <begin position="207"/>
        <end position="226"/>
    </location>
</feature>
<evidence type="ECO:0008006" key="7">
    <source>
        <dbReference type="Google" id="ProtNLM"/>
    </source>
</evidence>
<evidence type="ECO:0000256" key="3">
    <source>
        <dbReference type="PROSITE-ProRule" id="PRU00023"/>
    </source>
</evidence>
<organism evidence="5 6">
    <name type="scientific">Trypanosoma cruzi</name>
    <dbReference type="NCBI Taxonomy" id="5693"/>
    <lineage>
        <taxon>Eukaryota</taxon>
        <taxon>Discoba</taxon>
        <taxon>Euglenozoa</taxon>
        <taxon>Kinetoplastea</taxon>
        <taxon>Metakinetoplastina</taxon>
        <taxon>Trypanosomatida</taxon>
        <taxon>Trypanosomatidae</taxon>
        <taxon>Trypanosoma</taxon>
        <taxon>Schizotrypanum</taxon>
    </lineage>
</organism>
<dbReference type="VEuPathDB" id="TriTrypDB:TcCL_NonESM11305"/>
<feature type="repeat" description="ANK" evidence="3">
    <location>
        <begin position="63"/>
        <end position="95"/>
    </location>
</feature>
<dbReference type="PROSITE" id="PS50297">
    <property type="entry name" value="ANK_REP_REGION"/>
    <property type="match status" value="2"/>
</dbReference>
<dbReference type="EMBL" id="PRFA01000006">
    <property type="protein sequence ID" value="PWV00618.1"/>
    <property type="molecule type" value="Genomic_DNA"/>
</dbReference>
<dbReference type="AlphaFoldDB" id="A0A2V2VW19"/>
<accession>A0A2V2VW19</accession>
<dbReference type="InterPro" id="IPR036770">
    <property type="entry name" value="Ankyrin_rpt-contain_sf"/>
</dbReference>